<dbReference type="KEGG" id="char:105891818"/>
<dbReference type="EC" id="2.8.2.-" evidence="6"/>
<dbReference type="GO" id="GO:0008146">
    <property type="term" value="F:sulfotransferase activity"/>
    <property type="evidence" value="ECO:0007669"/>
    <property type="project" value="InterPro"/>
</dbReference>
<evidence type="ECO:0000256" key="3">
    <source>
        <dbReference type="ARBA" id="ARBA00022490"/>
    </source>
</evidence>
<keyword evidence="8" id="KW-1185">Reference proteome</keyword>
<dbReference type="Proteomes" id="UP000515152">
    <property type="component" value="Chromosome 11"/>
</dbReference>
<evidence type="ECO:0000256" key="6">
    <source>
        <dbReference type="RuleBase" id="RU361155"/>
    </source>
</evidence>
<keyword evidence="4 6" id="KW-0808">Transferase</keyword>
<keyword evidence="3" id="KW-0963">Cytoplasm</keyword>
<evidence type="ECO:0000259" key="7">
    <source>
        <dbReference type="Pfam" id="PF00685"/>
    </source>
</evidence>
<reference evidence="9" key="1">
    <citation type="submission" date="2025-08" db="UniProtKB">
        <authorList>
            <consortium name="RefSeq"/>
        </authorList>
    </citation>
    <scope>IDENTIFICATION</scope>
</reference>
<organism evidence="8 9">
    <name type="scientific">Clupea harengus</name>
    <name type="common">Atlantic herring</name>
    <dbReference type="NCBI Taxonomy" id="7950"/>
    <lineage>
        <taxon>Eukaryota</taxon>
        <taxon>Metazoa</taxon>
        <taxon>Chordata</taxon>
        <taxon>Craniata</taxon>
        <taxon>Vertebrata</taxon>
        <taxon>Euteleostomi</taxon>
        <taxon>Actinopterygii</taxon>
        <taxon>Neopterygii</taxon>
        <taxon>Teleostei</taxon>
        <taxon>Clupei</taxon>
        <taxon>Clupeiformes</taxon>
        <taxon>Clupeoidei</taxon>
        <taxon>Clupeidae</taxon>
        <taxon>Clupea</taxon>
    </lineage>
</organism>
<dbReference type="SUPFAM" id="SSF52540">
    <property type="entry name" value="P-loop containing nucleoside triphosphate hydrolases"/>
    <property type="match status" value="1"/>
</dbReference>
<dbReference type="GO" id="GO:0005737">
    <property type="term" value="C:cytoplasm"/>
    <property type="evidence" value="ECO:0007669"/>
    <property type="project" value="UniProtKB-SubCell"/>
</dbReference>
<dbReference type="RefSeq" id="XP_012673450.2">
    <property type="nucleotide sequence ID" value="XM_012817996.3"/>
</dbReference>
<feature type="domain" description="Sulfotransferase" evidence="7">
    <location>
        <begin position="33"/>
        <end position="277"/>
    </location>
</feature>
<gene>
    <name evidence="9" type="primary">LOC105891818</name>
</gene>
<evidence type="ECO:0000256" key="5">
    <source>
        <dbReference type="ARBA" id="ARBA00022939"/>
    </source>
</evidence>
<name>A0A6P3VJA8_CLUHA</name>
<dbReference type="GeneID" id="105891818"/>
<evidence type="ECO:0000256" key="4">
    <source>
        <dbReference type="ARBA" id="ARBA00022679"/>
    </source>
</evidence>
<evidence type="ECO:0000256" key="1">
    <source>
        <dbReference type="ARBA" id="ARBA00004496"/>
    </source>
</evidence>
<comment type="similarity">
    <text evidence="2 6">Belongs to the sulfotransferase 1 family.</text>
</comment>
<sequence>MECKYLNFHGLLLPRIAHSEESIKYFENFQVNDDDVFAITYPKSGTTWMQEILPLILNGGDFTPVKTIPNWDRVPWLEETRAALVMDKMTPPRLMVSHMPYEFMPPSFFSSKAKAIYVARNPKDVLVSSFFFHQMATFLDDPGTFDEFVDTFLAGQVLFGKWTDHVKSWRKADLGDRILYVTYEEMVKDLKGVVRRFSDFLGQKMSEETLEQVVSHCSFNTMKTNAMSNYSLVPQEVMDTKKSTFLRKGISGDWKNHFSPEQEEKFTAAIREELRGSNIPFPWDEDQPVAV</sequence>
<evidence type="ECO:0000313" key="9">
    <source>
        <dbReference type="RefSeq" id="XP_012673450.2"/>
    </source>
</evidence>
<protein>
    <recommendedName>
        <fullName evidence="6">Sulfotransferase</fullName>
        <ecNumber evidence="6">2.8.2.-</ecNumber>
    </recommendedName>
</protein>
<accession>A0A6P3VJA8</accession>
<keyword evidence="5" id="KW-0128">Catecholamine metabolism</keyword>
<comment type="subcellular location">
    <subcellularLocation>
        <location evidence="1">Cytoplasm</location>
    </subcellularLocation>
</comment>
<dbReference type="Gene3D" id="3.40.50.300">
    <property type="entry name" value="P-loop containing nucleotide triphosphate hydrolases"/>
    <property type="match status" value="1"/>
</dbReference>
<dbReference type="AlphaFoldDB" id="A0A6P3VJA8"/>
<dbReference type="OrthoDB" id="205623at2759"/>
<dbReference type="FunFam" id="3.40.50.300:FF:000433">
    <property type="entry name" value="Estrogen sulfotransferase"/>
    <property type="match status" value="1"/>
</dbReference>
<evidence type="ECO:0000256" key="2">
    <source>
        <dbReference type="ARBA" id="ARBA00005771"/>
    </source>
</evidence>
<evidence type="ECO:0000313" key="8">
    <source>
        <dbReference type="Proteomes" id="UP000515152"/>
    </source>
</evidence>
<dbReference type="GO" id="GO:0006805">
    <property type="term" value="P:xenobiotic metabolic process"/>
    <property type="evidence" value="ECO:0007669"/>
    <property type="project" value="UniProtKB-ARBA"/>
</dbReference>
<proteinExistence type="inferred from homology"/>
<dbReference type="InterPro" id="IPR027417">
    <property type="entry name" value="P-loop_NTPase"/>
</dbReference>
<dbReference type="Pfam" id="PF00685">
    <property type="entry name" value="Sulfotransfer_1"/>
    <property type="match status" value="1"/>
</dbReference>
<dbReference type="GO" id="GO:0006584">
    <property type="term" value="P:catecholamine metabolic process"/>
    <property type="evidence" value="ECO:0007669"/>
    <property type="project" value="UniProtKB-KW"/>
</dbReference>
<dbReference type="PANTHER" id="PTHR11783">
    <property type="entry name" value="SULFOTRANSFERASE SULT"/>
    <property type="match status" value="1"/>
</dbReference>
<dbReference type="InterPro" id="IPR000863">
    <property type="entry name" value="Sulfotransferase_dom"/>
</dbReference>